<dbReference type="STRING" id="553311.SAMN05216231_3381"/>
<dbReference type="PANTHER" id="PTHR37694:SF1">
    <property type="entry name" value="SLR8022 PROTEIN"/>
    <property type="match status" value="1"/>
</dbReference>
<dbReference type="InterPro" id="IPR013096">
    <property type="entry name" value="Cupin_2"/>
</dbReference>
<sequence>MQLIRVDHEITKPVEGKRVFDEDNREIMHIKLKAGEEIEEHDSPKHVFIFVKKGEVEFTLNNEGYTINQETILRMEPYERHALKALSDVAILVMKC</sequence>
<dbReference type="SUPFAM" id="SSF51182">
    <property type="entry name" value="RmlC-like cupins"/>
    <property type="match status" value="1"/>
</dbReference>
<name>A0A1H1FRY9_9BACI</name>
<proteinExistence type="predicted"/>
<keyword evidence="3" id="KW-1185">Reference proteome</keyword>
<dbReference type="AlphaFoldDB" id="A0A1H1FRY9"/>
<dbReference type="Proteomes" id="UP000199444">
    <property type="component" value="Unassembled WGS sequence"/>
</dbReference>
<dbReference type="InterPro" id="IPR014710">
    <property type="entry name" value="RmlC-like_jellyroll"/>
</dbReference>
<gene>
    <name evidence="2" type="ORF">SAMN05216231_3381</name>
</gene>
<dbReference type="Gene3D" id="2.60.120.10">
    <property type="entry name" value="Jelly Rolls"/>
    <property type="match status" value="1"/>
</dbReference>
<protein>
    <submittedName>
        <fullName evidence="2">Cupin domain-containing protein</fullName>
    </submittedName>
</protein>
<accession>A0A1H1FRY9</accession>
<dbReference type="EMBL" id="FNKD01000004">
    <property type="protein sequence ID" value="SDR03684.1"/>
    <property type="molecule type" value="Genomic_DNA"/>
</dbReference>
<reference evidence="2 3" key="1">
    <citation type="submission" date="2016-10" db="EMBL/GenBank/DDBJ databases">
        <authorList>
            <person name="de Groot N.N."/>
        </authorList>
    </citation>
    <scope>NUCLEOTIDE SEQUENCE [LARGE SCALE GENOMIC DNA]</scope>
    <source>
        <strain evidence="2 3">CGMCC 1.10449</strain>
    </source>
</reference>
<dbReference type="InterPro" id="IPR011051">
    <property type="entry name" value="RmlC_Cupin_sf"/>
</dbReference>
<feature type="domain" description="Cupin type-2" evidence="1">
    <location>
        <begin position="29"/>
        <end position="89"/>
    </location>
</feature>
<dbReference type="RefSeq" id="WP_092494114.1">
    <property type="nucleotide sequence ID" value="NZ_FNKD01000004.1"/>
</dbReference>
<evidence type="ECO:0000313" key="2">
    <source>
        <dbReference type="EMBL" id="SDR03684.1"/>
    </source>
</evidence>
<dbReference type="PANTHER" id="PTHR37694">
    <property type="entry name" value="SLR8022 PROTEIN"/>
    <property type="match status" value="1"/>
</dbReference>
<evidence type="ECO:0000313" key="3">
    <source>
        <dbReference type="Proteomes" id="UP000199444"/>
    </source>
</evidence>
<dbReference type="Pfam" id="PF07883">
    <property type="entry name" value="Cupin_2"/>
    <property type="match status" value="1"/>
</dbReference>
<evidence type="ECO:0000259" key="1">
    <source>
        <dbReference type="Pfam" id="PF07883"/>
    </source>
</evidence>
<organism evidence="2 3">
    <name type="scientific">Virgibacillus salinus</name>
    <dbReference type="NCBI Taxonomy" id="553311"/>
    <lineage>
        <taxon>Bacteria</taxon>
        <taxon>Bacillati</taxon>
        <taxon>Bacillota</taxon>
        <taxon>Bacilli</taxon>
        <taxon>Bacillales</taxon>
        <taxon>Bacillaceae</taxon>
        <taxon>Virgibacillus</taxon>
    </lineage>
</organism>